<evidence type="ECO:0000313" key="2">
    <source>
        <dbReference type="Proteomes" id="UP000261540"/>
    </source>
</evidence>
<proteinExistence type="predicted"/>
<name>A0A3B3TEH2_9TELE</name>
<reference evidence="1" key="2">
    <citation type="submission" date="2025-09" db="UniProtKB">
        <authorList>
            <consortium name="Ensembl"/>
        </authorList>
    </citation>
    <scope>IDENTIFICATION</scope>
</reference>
<evidence type="ECO:0000313" key="1">
    <source>
        <dbReference type="Ensembl" id="ENSPKIP00000040701.1"/>
    </source>
</evidence>
<accession>A0A3B3TEH2</accession>
<dbReference type="AlphaFoldDB" id="A0A3B3TEH2"/>
<reference evidence="1" key="1">
    <citation type="submission" date="2025-08" db="UniProtKB">
        <authorList>
            <consortium name="Ensembl"/>
        </authorList>
    </citation>
    <scope>IDENTIFICATION</scope>
</reference>
<keyword evidence="2" id="KW-1185">Reference proteome</keyword>
<sequence length="94" mass="10360">SLSRLQPGTWLHSVSLSGLQPGTRLHSVSLSGLQPGTRLHSVSLSGLQPGTRLHSYTSVYFVICLHTKNQHLGQSYKTLSNFTVLYLPPYSLVR</sequence>
<organism evidence="1 2">
    <name type="scientific">Paramormyrops kingsleyae</name>
    <dbReference type="NCBI Taxonomy" id="1676925"/>
    <lineage>
        <taxon>Eukaryota</taxon>
        <taxon>Metazoa</taxon>
        <taxon>Chordata</taxon>
        <taxon>Craniata</taxon>
        <taxon>Vertebrata</taxon>
        <taxon>Euteleostomi</taxon>
        <taxon>Actinopterygii</taxon>
        <taxon>Neopterygii</taxon>
        <taxon>Teleostei</taxon>
        <taxon>Osteoglossocephala</taxon>
        <taxon>Osteoglossomorpha</taxon>
        <taxon>Osteoglossiformes</taxon>
        <taxon>Mormyridae</taxon>
        <taxon>Paramormyrops</taxon>
    </lineage>
</organism>
<dbReference type="Ensembl" id="ENSPKIT00000021722.1">
    <property type="protein sequence ID" value="ENSPKIP00000040701.1"/>
    <property type="gene ID" value="ENSPKIG00000017559.1"/>
</dbReference>
<protein>
    <submittedName>
        <fullName evidence="1">Uncharacterized protein</fullName>
    </submittedName>
</protein>
<dbReference type="Proteomes" id="UP000261540">
    <property type="component" value="Unplaced"/>
</dbReference>